<gene>
    <name evidence="7" type="ORF">LAFE_0G15038G</name>
</gene>
<evidence type="ECO:0000313" key="7">
    <source>
        <dbReference type="EMBL" id="SCW03645.1"/>
    </source>
</evidence>
<dbReference type="STRING" id="4955.A0A1G4MIF4"/>
<comment type="similarity">
    <text evidence="2 6">Belongs to the PanB family.</text>
</comment>
<dbReference type="CDD" id="cd06557">
    <property type="entry name" value="KPHMT-like"/>
    <property type="match status" value="1"/>
</dbReference>
<keyword evidence="8" id="KW-1185">Reference proteome</keyword>
<keyword evidence="4 6" id="KW-0808">Transferase</keyword>
<dbReference type="GO" id="GO:0003864">
    <property type="term" value="F:3-methyl-2-oxobutanoate hydroxymethyltransferase activity"/>
    <property type="evidence" value="ECO:0007669"/>
    <property type="project" value="UniProtKB-EC"/>
</dbReference>
<proteinExistence type="inferred from homology"/>
<keyword evidence="6" id="KW-0566">Pantothenate biosynthesis</keyword>
<evidence type="ECO:0000256" key="4">
    <source>
        <dbReference type="ARBA" id="ARBA00022679"/>
    </source>
</evidence>
<name>A0A1G4MIF4_LACFM</name>
<dbReference type="Pfam" id="PF02548">
    <property type="entry name" value="Pantoate_transf"/>
    <property type="match status" value="1"/>
</dbReference>
<comment type="function">
    <text evidence="6">Catalyzes the reversible reaction in which hydroxymethyl group from 5,10-methylenetetrahydrofolate is transferred onto alpha-ketoisovalerate to form ketopantoate.</text>
</comment>
<accession>A0A1G4MIF4</accession>
<dbReference type="AlphaFoldDB" id="A0A1G4MIF4"/>
<evidence type="ECO:0000256" key="2">
    <source>
        <dbReference type="ARBA" id="ARBA00008676"/>
    </source>
</evidence>
<organism evidence="7 8">
    <name type="scientific">Lachancea fermentati</name>
    <name type="common">Zygosaccharomyces fermentati</name>
    <dbReference type="NCBI Taxonomy" id="4955"/>
    <lineage>
        <taxon>Eukaryota</taxon>
        <taxon>Fungi</taxon>
        <taxon>Dikarya</taxon>
        <taxon>Ascomycota</taxon>
        <taxon>Saccharomycotina</taxon>
        <taxon>Saccharomycetes</taxon>
        <taxon>Saccharomycetales</taxon>
        <taxon>Saccharomycetaceae</taxon>
        <taxon>Lachancea</taxon>
    </lineage>
</organism>
<evidence type="ECO:0000256" key="5">
    <source>
        <dbReference type="ARBA" id="ARBA00049172"/>
    </source>
</evidence>
<dbReference type="InterPro" id="IPR003700">
    <property type="entry name" value="Pantoate_hydroxy_MeTrfase"/>
</dbReference>
<evidence type="ECO:0000256" key="6">
    <source>
        <dbReference type="RuleBase" id="RU362100"/>
    </source>
</evidence>
<reference evidence="7 8" key="1">
    <citation type="submission" date="2016-03" db="EMBL/GenBank/DDBJ databases">
        <authorList>
            <person name="Devillers H."/>
        </authorList>
    </citation>
    <scope>NUCLEOTIDE SEQUENCE [LARGE SCALE GENOMIC DNA]</scope>
    <source>
        <strain evidence="7">CBS 6772</strain>
    </source>
</reference>
<dbReference type="GO" id="GO:0000287">
    <property type="term" value="F:magnesium ion binding"/>
    <property type="evidence" value="ECO:0007669"/>
    <property type="project" value="TreeGrafter"/>
</dbReference>
<dbReference type="OMA" id="VLVWTDM"/>
<protein>
    <recommendedName>
        <fullName evidence="3 6">3-methyl-2-oxobutanoate hydroxymethyltransferase</fullName>
        <ecNumber evidence="3 6">2.1.2.11</ecNumber>
    </recommendedName>
</protein>
<dbReference type="Proteomes" id="UP000190831">
    <property type="component" value="Chromosome G"/>
</dbReference>
<dbReference type="EC" id="2.1.2.11" evidence="3 6"/>
<dbReference type="SUPFAM" id="SSF51621">
    <property type="entry name" value="Phosphoenolpyruvate/pyruvate domain"/>
    <property type="match status" value="1"/>
</dbReference>
<evidence type="ECO:0000256" key="3">
    <source>
        <dbReference type="ARBA" id="ARBA00012618"/>
    </source>
</evidence>
<dbReference type="InterPro" id="IPR015813">
    <property type="entry name" value="Pyrv/PenolPyrv_kinase-like_dom"/>
</dbReference>
<dbReference type="UniPathway" id="UPA00028">
    <property type="reaction ID" value="UER00003"/>
</dbReference>
<dbReference type="EMBL" id="LT598486">
    <property type="protein sequence ID" value="SCW03645.1"/>
    <property type="molecule type" value="Genomic_DNA"/>
</dbReference>
<sequence>MRGMFQRLCPPLKRFYSSHPYPSSRQLSIADLYSRYKSNQPITMLTAYDYITATWAQEAQCDMILVGDSLAMCSLGYSSTTDIGLDEFKYHVKSVCRAQGSAFIVVDMPFGSFESSLEKGIETAISLMKLSSKVGAVKLEVGSSQSQGKLTDYSLRLAEELCTRGIPVMGHVGLTPQRVHALSGYKVQGNKSSADSLAIFETAQELQRIGCFSIVLECVPHKISQYITSHLKVPTIGIGAGNGTSGQVLVQSDMLGMLSGQVPKFVHKYGNFHKSSVEHIRDYIKDVTERRFPDNSIEGFKVKDEVWVDFIERVEEA</sequence>
<dbReference type="PANTHER" id="PTHR20881:SF0">
    <property type="entry name" value="3-METHYL-2-OXOBUTANOATE HYDROXYMETHYLTRANSFERASE"/>
    <property type="match status" value="1"/>
</dbReference>
<dbReference type="GO" id="GO:0015940">
    <property type="term" value="P:pantothenate biosynthetic process"/>
    <property type="evidence" value="ECO:0007669"/>
    <property type="project" value="UniProtKB-UniPathway"/>
</dbReference>
<dbReference type="Gene3D" id="3.20.20.60">
    <property type="entry name" value="Phosphoenolpyruvate-binding domains"/>
    <property type="match status" value="1"/>
</dbReference>
<dbReference type="NCBIfam" id="TIGR00222">
    <property type="entry name" value="panB"/>
    <property type="match status" value="1"/>
</dbReference>
<dbReference type="PIRSF" id="PIRSF000388">
    <property type="entry name" value="Pantoate_hydroxy_MeTrfase"/>
    <property type="match status" value="1"/>
</dbReference>
<dbReference type="GO" id="GO:0005739">
    <property type="term" value="C:mitochondrion"/>
    <property type="evidence" value="ECO:0007669"/>
    <property type="project" value="TreeGrafter"/>
</dbReference>
<dbReference type="InterPro" id="IPR040442">
    <property type="entry name" value="Pyrv_kinase-like_dom_sf"/>
</dbReference>
<evidence type="ECO:0000256" key="1">
    <source>
        <dbReference type="ARBA" id="ARBA00005033"/>
    </source>
</evidence>
<dbReference type="NCBIfam" id="NF001452">
    <property type="entry name" value="PRK00311.1"/>
    <property type="match status" value="1"/>
</dbReference>
<dbReference type="OrthoDB" id="425211at2759"/>
<evidence type="ECO:0000313" key="8">
    <source>
        <dbReference type="Proteomes" id="UP000190831"/>
    </source>
</evidence>
<comment type="pathway">
    <text evidence="1 6">Cofactor biosynthesis; (R)-pantothenate biosynthesis; (R)-pantoate from 3-methyl-2-oxobutanoate: step 1/2.</text>
</comment>
<dbReference type="HAMAP" id="MF_00156">
    <property type="entry name" value="PanB"/>
    <property type="match status" value="1"/>
</dbReference>
<dbReference type="PANTHER" id="PTHR20881">
    <property type="entry name" value="3-METHYL-2-OXOBUTANOATE HYDROXYMETHYLTRANSFERASE"/>
    <property type="match status" value="1"/>
</dbReference>
<dbReference type="FunFam" id="3.20.20.60:FF:000003">
    <property type="entry name" value="3-methyl-2-oxobutanoate hydroxymethyltransferase"/>
    <property type="match status" value="1"/>
</dbReference>
<comment type="catalytic activity">
    <reaction evidence="5 6">
        <text>(6R)-5,10-methylene-5,6,7,8-tetrahydrofolate + 3-methyl-2-oxobutanoate + H2O = 2-dehydropantoate + (6S)-5,6,7,8-tetrahydrofolate</text>
        <dbReference type="Rhea" id="RHEA:11824"/>
        <dbReference type="ChEBI" id="CHEBI:11561"/>
        <dbReference type="ChEBI" id="CHEBI:11851"/>
        <dbReference type="ChEBI" id="CHEBI:15377"/>
        <dbReference type="ChEBI" id="CHEBI:15636"/>
        <dbReference type="ChEBI" id="CHEBI:57453"/>
        <dbReference type="EC" id="2.1.2.11"/>
    </reaction>
</comment>